<evidence type="ECO:0000313" key="3">
    <source>
        <dbReference type="Proteomes" id="UP000836841"/>
    </source>
</evidence>
<feature type="compositionally biased region" description="Polar residues" evidence="1">
    <location>
        <begin position="596"/>
        <end position="608"/>
    </location>
</feature>
<sequence>MVELRSRTHLHSQLHSIRAIKDGSIKILLNVKGKSKLRFRHLVDVYNLENTEDDESIPRIQPRELSDLANASDMTRGSCMFGPEVNIKTDPEDFNMTLEKIRKQCREKKRKLRNRGDIETTSQVKVKQESLTFQTEDEGCDLEEPLSNWETKFSKRRKRKQERKTKCGSTSSPSAEKADLPALHHVKPEASWDDSYTVHEAIAFIPTDPLLDSIKEPESTTCTELVEEIMHDSSKDRTLSPYCSAEPNSPGMVAIEEPVTTLPVDEAIKDASEEFNCLTDSIDLDTQANSSVPREEIELEAPQSSESETIGCVKNLASSNTSSESEEVKEDEESNDAKPCLDKTITGIEIVMIEAPEVLSNSDMTMTGVETVKIEAPEVLSNSDTTITGLEIVIEAPEILSNLDMAITGLENLKIEAPEKVATDYSGLLTMENTEIVLEAEDIAKVELPEATDILQLTSCCNSLDSVTDDSKISLEEVHRPERSSGNVDEAADQSSQLLQSPEEVKTAEETDSNQHKELHSQPEKLLSGRKALSPNSQAKLRKAMEHPDSPEKRSKRSKGKLYFSSQNSHRILKAQGLDSIDRVEVTPNSKQAIRKANNNTRQTQYQRATHKFPRRETQTAKPQPFSTGSTSLQGCTQKAIAFSQGQIRDFQYVAAKLTKELKTMRQITKRCLLAESSPSKMPDCNLDEVRTLIGNAEKTEESSKKWISMIERDCNRFCKLMGMVREDSPATENILHKKKKIRFADDAGGDLCHVKVFDFDLESES</sequence>
<feature type="compositionally biased region" description="Acidic residues" evidence="1">
    <location>
        <begin position="324"/>
        <end position="334"/>
    </location>
</feature>
<organism evidence="2 3">
    <name type="scientific">Thlaspi arvense</name>
    <name type="common">Field penny-cress</name>
    <dbReference type="NCBI Taxonomy" id="13288"/>
    <lineage>
        <taxon>Eukaryota</taxon>
        <taxon>Viridiplantae</taxon>
        <taxon>Streptophyta</taxon>
        <taxon>Embryophyta</taxon>
        <taxon>Tracheophyta</taxon>
        <taxon>Spermatophyta</taxon>
        <taxon>Magnoliopsida</taxon>
        <taxon>eudicotyledons</taxon>
        <taxon>Gunneridae</taxon>
        <taxon>Pentapetalae</taxon>
        <taxon>rosids</taxon>
        <taxon>malvids</taxon>
        <taxon>Brassicales</taxon>
        <taxon>Brassicaceae</taxon>
        <taxon>Thlaspideae</taxon>
        <taxon>Thlaspi</taxon>
    </lineage>
</organism>
<feature type="compositionally biased region" description="Basic residues" evidence="1">
    <location>
        <begin position="154"/>
        <end position="163"/>
    </location>
</feature>
<gene>
    <name evidence="2" type="ORF">TAV2_LOCUS16661</name>
</gene>
<dbReference type="PANTHER" id="PTHR34461:SF2">
    <property type="entry name" value="EXPRESSED PROTEIN"/>
    <property type="match status" value="1"/>
</dbReference>
<dbReference type="PANTHER" id="PTHR34461">
    <property type="entry name" value="EXPRESSED PROTEIN"/>
    <property type="match status" value="1"/>
</dbReference>
<name>A0AAU9SA02_THLAR</name>
<feature type="compositionally biased region" description="Basic and acidic residues" evidence="1">
    <location>
        <begin position="543"/>
        <end position="553"/>
    </location>
</feature>
<proteinExistence type="predicted"/>
<protein>
    <submittedName>
        <fullName evidence="2">Uncharacterized protein</fullName>
    </submittedName>
</protein>
<feature type="region of interest" description="Disordered" evidence="1">
    <location>
        <begin position="153"/>
        <end position="179"/>
    </location>
</feature>
<keyword evidence="3" id="KW-1185">Reference proteome</keyword>
<evidence type="ECO:0000256" key="1">
    <source>
        <dbReference type="SAM" id="MobiDB-lite"/>
    </source>
</evidence>
<feature type="region of interest" description="Disordered" evidence="1">
    <location>
        <begin position="596"/>
        <end position="632"/>
    </location>
</feature>
<reference evidence="2 3" key="1">
    <citation type="submission" date="2022-03" db="EMBL/GenBank/DDBJ databases">
        <authorList>
            <person name="Nunn A."/>
            <person name="Chopra R."/>
            <person name="Nunn A."/>
            <person name="Contreras Garrido A."/>
        </authorList>
    </citation>
    <scope>NUCLEOTIDE SEQUENCE [LARGE SCALE GENOMIC DNA]</scope>
</reference>
<dbReference type="Proteomes" id="UP000836841">
    <property type="component" value="Chromosome 5"/>
</dbReference>
<feature type="region of interest" description="Disordered" evidence="1">
    <location>
        <begin position="477"/>
        <end position="568"/>
    </location>
</feature>
<feature type="compositionally biased region" description="Basic and acidic residues" evidence="1">
    <location>
        <begin position="503"/>
        <end position="523"/>
    </location>
</feature>
<evidence type="ECO:0000313" key="2">
    <source>
        <dbReference type="EMBL" id="CAH2063924.1"/>
    </source>
</evidence>
<feature type="compositionally biased region" description="Polar residues" evidence="1">
    <location>
        <begin position="620"/>
        <end position="632"/>
    </location>
</feature>
<dbReference type="EMBL" id="OU466861">
    <property type="protein sequence ID" value="CAH2063924.1"/>
    <property type="molecule type" value="Genomic_DNA"/>
</dbReference>
<dbReference type="AlphaFoldDB" id="A0AAU9SA02"/>
<accession>A0AAU9SA02</accession>
<feature type="region of interest" description="Disordered" evidence="1">
    <location>
        <begin position="317"/>
        <end position="339"/>
    </location>
</feature>